<feature type="compositionally biased region" description="Basic and acidic residues" evidence="1">
    <location>
        <begin position="7"/>
        <end position="24"/>
    </location>
</feature>
<accession>A0A699X773</accession>
<feature type="compositionally biased region" description="Basic and acidic residues" evidence="1">
    <location>
        <begin position="47"/>
        <end position="60"/>
    </location>
</feature>
<organism evidence="2">
    <name type="scientific">Tanacetum cinerariifolium</name>
    <name type="common">Dalmatian daisy</name>
    <name type="synonym">Chrysanthemum cinerariifolium</name>
    <dbReference type="NCBI Taxonomy" id="118510"/>
    <lineage>
        <taxon>Eukaryota</taxon>
        <taxon>Viridiplantae</taxon>
        <taxon>Streptophyta</taxon>
        <taxon>Embryophyta</taxon>
        <taxon>Tracheophyta</taxon>
        <taxon>Spermatophyta</taxon>
        <taxon>Magnoliopsida</taxon>
        <taxon>eudicotyledons</taxon>
        <taxon>Gunneridae</taxon>
        <taxon>Pentapetalae</taxon>
        <taxon>asterids</taxon>
        <taxon>campanulids</taxon>
        <taxon>Asterales</taxon>
        <taxon>Asteraceae</taxon>
        <taxon>Asteroideae</taxon>
        <taxon>Anthemideae</taxon>
        <taxon>Anthemidinae</taxon>
        <taxon>Tanacetum</taxon>
    </lineage>
</organism>
<sequence length="60" mass="6371">ARNPAGETREDPDLGAGAERDRNAIDAGPGAHRAPRRAGRCQVAGHPECRIGQQDDRARA</sequence>
<dbReference type="EMBL" id="BKCJ011823824">
    <property type="protein sequence ID" value="GFD55962.1"/>
    <property type="molecule type" value="Genomic_DNA"/>
</dbReference>
<name>A0A699X773_TANCI</name>
<feature type="non-terminal residue" evidence="2">
    <location>
        <position position="1"/>
    </location>
</feature>
<evidence type="ECO:0000256" key="1">
    <source>
        <dbReference type="SAM" id="MobiDB-lite"/>
    </source>
</evidence>
<evidence type="ECO:0000313" key="2">
    <source>
        <dbReference type="EMBL" id="GFD55962.1"/>
    </source>
</evidence>
<comment type="caution">
    <text evidence="2">The sequence shown here is derived from an EMBL/GenBank/DDBJ whole genome shotgun (WGS) entry which is preliminary data.</text>
</comment>
<proteinExistence type="predicted"/>
<gene>
    <name evidence="2" type="ORF">Tci_927931</name>
</gene>
<reference evidence="2" key="1">
    <citation type="journal article" date="2019" name="Sci. Rep.">
        <title>Draft genome of Tanacetum cinerariifolium, the natural source of mosquito coil.</title>
        <authorList>
            <person name="Yamashiro T."/>
            <person name="Shiraishi A."/>
            <person name="Satake H."/>
            <person name="Nakayama K."/>
        </authorList>
    </citation>
    <scope>NUCLEOTIDE SEQUENCE</scope>
</reference>
<dbReference type="AlphaFoldDB" id="A0A699X773"/>
<protein>
    <submittedName>
        <fullName evidence="2">Uncharacterized protein</fullName>
    </submittedName>
</protein>
<feature type="region of interest" description="Disordered" evidence="1">
    <location>
        <begin position="1"/>
        <end position="60"/>
    </location>
</feature>